<evidence type="ECO:0000313" key="4">
    <source>
        <dbReference type="Proteomes" id="UP000825729"/>
    </source>
</evidence>
<proteinExistence type="predicted"/>
<dbReference type="Pfam" id="PF12937">
    <property type="entry name" value="F-box-like"/>
    <property type="match status" value="1"/>
</dbReference>
<dbReference type="Proteomes" id="UP000825729">
    <property type="component" value="Unassembled WGS sequence"/>
</dbReference>
<dbReference type="AlphaFoldDB" id="A0AAV7DZI4"/>
<dbReference type="InterPro" id="IPR036047">
    <property type="entry name" value="F-box-like_dom_sf"/>
</dbReference>
<feature type="compositionally biased region" description="Basic residues" evidence="1">
    <location>
        <begin position="260"/>
        <end position="272"/>
    </location>
</feature>
<sequence>MANLDGEEQNRQALVSHSECSSFSFVDFPEDVQLCVLSFLSSSDISAFSSTSKRFNSLCQNDGKLWFSLCDRLWGKKTQIRKWGNGKTSFKSLYRTLIKWENLIGFWRRIGHEPPLVFFEWGPSFITGSRVSPSKTGGYQIDKTPFIWMGLSADGEPLNYLDPDKRFDFAKVEGELGLVEADLVRVRVNFIGRNHFVVEDNLGFEGTQMGSRRSEEDLGNMDEIMGVETLSSGSPPDVLTSEIYQYFANRTSPSAERASRRQRKKEKGRNGRRRFETEHYVKIVNSSPTSSRPLQGLWKGISYDQNLDFYLVGCDDIGGIVCRKIGAPSEPLCGYSPVFWTSNPTFLESPFSEEEEDIYEKRVHIRPQPTDETCVYSGLQENEVVSRVLCINSSYDLVIPDLTTSPSPRQVEGRIWQYEDGTFGYGFLRDNFIVDLKHIALDGHLLDAVEQLCNGPRV</sequence>
<name>A0AAV7DZI4_ARIFI</name>
<accession>A0AAV7DZI4</accession>
<dbReference type="PANTHER" id="PTHR31370">
    <property type="entry name" value="F-BOX PROTEIN FAMILY-LIKE"/>
    <property type="match status" value="1"/>
</dbReference>
<dbReference type="InterPro" id="IPR001810">
    <property type="entry name" value="F-box_dom"/>
</dbReference>
<feature type="domain" description="F-box" evidence="2">
    <location>
        <begin position="22"/>
        <end position="69"/>
    </location>
</feature>
<gene>
    <name evidence="3" type="ORF">H6P81_020733</name>
</gene>
<dbReference type="Gene3D" id="1.20.1280.50">
    <property type="match status" value="1"/>
</dbReference>
<dbReference type="InterPro" id="IPR040275">
    <property type="entry name" value="At5g39450-like"/>
</dbReference>
<organism evidence="3 4">
    <name type="scientific">Aristolochia fimbriata</name>
    <name type="common">White veined hardy Dutchman's pipe vine</name>
    <dbReference type="NCBI Taxonomy" id="158543"/>
    <lineage>
        <taxon>Eukaryota</taxon>
        <taxon>Viridiplantae</taxon>
        <taxon>Streptophyta</taxon>
        <taxon>Embryophyta</taxon>
        <taxon>Tracheophyta</taxon>
        <taxon>Spermatophyta</taxon>
        <taxon>Magnoliopsida</taxon>
        <taxon>Magnoliidae</taxon>
        <taxon>Piperales</taxon>
        <taxon>Aristolochiaceae</taxon>
        <taxon>Aristolochia</taxon>
    </lineage>
</organism>
<evidence type="ECO:0000259" key="2">
    <source>
        <dbReference type="PROSITE" id="PS50181"/>
    </source>
</evidence>
<feature type="region of interest" description="Disordered" evidence="1">
    <location>
        <begin position="251"/>
        <end position="273"/>
    </location>
</feature>
<protein>
    <recommendedName>
        <fullName evidence="2">F-box domain-containing protein</fullName>
    </recommendedName>
</protein>
<dbReference type="EMBL" id="JAINDJ010000008">
    <property type="protein sequence ID" value="KAG9440568.1"/>
    <property type="molecule type" value="Genomic_DNA"/>
</dbReference>
<reference evidence="3 4" key="1">
    <citation type="submission" date="2021-07" db="EMBL/GenBank/DDBJ databases">
        <title>The Aristolochia fimbriata genome: insights into angiosperm evolution, floral development and chemical biosynthesis.</title>
        <authorList>
            <person name="Jiao Y."/>
        </authorList>
    </citation>
    <scope>NUCLEOTIDE SEQUENCE [LARGE SCALE GENOMIC DNA]</scope>
    <source>
        <strain evidence="3">IBCAS-2021</strain>
        <tissue evidence="3">Leaf</tissue>
    </source>
</reference>
<dbReference type="SUPFAM" id="SSF81383">
    <property type="entry name" value="F-box domain"/>
    <property type="match status" value="1"/>
</dbReference>
<dbReference type="SMART" id="SM00256">
    <property type="entry name" value="FBOX"/>
    <property type="match status" value="1"/>
</dbReference>
<keyword evidence="4" id="KW-1185">Reference proteome</keyword>
<comment type="caution">
    <text evidence="3">The sequence shown here is derived from an EMBL/GenBank/DDBJ whole genome shotgun (WGS) entry which is preliminary data.</text>
</comment>
<evidence type="ECO:0000256" key="1">
    <source>
        <dbReference type="SAM" id="MobiDB-lite"/>
    </source>
</evidence>
<evidence type="ECO:0000313" key="3">
    <source>
        <dbReference type="EMBL" id="KAG9440568.1"/>
    </source>
</evidence>
<dbReference type="PROSITE" id="PS50181">
    <property type="entry name" value="FBOX"/>
    <property type="match status" value="1"/>
</dbReference>